<feature type="chain" id="PRO_5045597668" description="Xaa-Pro dipeptidyl-peptidase C-terminal domain-containing protein" evidence="3">
    <location>
        <begin position="33"/>
        <end position="592"/>
    </location>
</feature>
<feature type="signal peptide" evidence="3">
    <location>
        <begin position="1"/>
        <end position="32"/>
    </location>
</feature>
<dbReference type="SUPFAM" id="SSF49785">
    <property type="entry name" value="Galactose-binding domain-like"/>
    <property type="match status" value="1"/>
</dbReference>
<dbReference type="InterPro" id="IPR000383">
    <property type="entry name" value="Xaa-Pro-like_dom"/>
</dbReference>
<dbReference type="PANTHER" id="PTHR22946">
    <property type="entry name" value="DIENELACTONE HYDROLASE DOMAIN-CONTAINING PROTEIN-RELATED"/>
    <property type="match status" value="1"/>
</dbReference>
<dbReference type="InterPro" id="IPR029058">
    <property type="entry name" value="AB_hydrolase_fold"/>
</dbReference>
<dbReference type="InterPro" id="IPR008979">
    <property type="entry name" value="Galactose-bd-like_sf"/>
</dbReference>
<organism evidence="5 6">
    <name type="scientific">Streptomyces lomondensis</name>
    <dbReference type="NCBI Taxonomy" id="68229"/>
    <lineage>
        <taxon>Bacteria</taxon>
        <taxon>Bacillati</taxon>
        <taxon>Actinomycetota</taxon>
        <taxon>Actinomycetes</taxon>
        <taxon>Kitasatosporales</taxon>
        <taxon>Streptomycetaceae</taxon>
        <taxon>Streptomyces</taxon>
    </lineage>
</organism>
<keyword evidence="2" id="KW-0378">Hydrolase</keyword>
<dbReference type="Proteomes" id="UP000617743">
    <property type="component" value="Unassembled WGS sequence"/>
</dbReference>
<accession>A0ABQ2X279</accession>
<evidence type="ECO:0000313" key="5">
    <source>
        <dbReference type="EMBL" id="GGW93871.1"/>
    </source>
</evidence>
<evidence type="ECO:0000256" key="3">
    <source>
        <dbReference type="SAM" id="SignalP"/>
    </source>
</evidence>
<evidence type="ECO:0000259" key="4">
    <source>
        <dbReference type="SMART" id="SM00939"/>
    </source>
</evidence>
<evidence type="ECO:0000256" key="1">
    <source>
        <dbReference type="ARBA" id="ARBA00008645"/>
    </source>
</evidence>
<feature type="domain" description="Xaa-Pro dipeptidyl-peptidase C-terminal" evidence="4">
    <location>
        <begin position="360"/>
        <end position="586"/>
    </location>
</feature>
<dbReference type="EMBL" id="BMWC01000003">
    <property type="protein sequence ID" value="GGW93871.1"/>
    <property type="molecule type" value="Genomic_DNA"/>
</dbReference>
<dbReference type="NCBIfam" id="TIGR00976">
    <property type="entry name" value="CocE_NonD"/>
    <property type="match status" value="1"/>
</dbReference>
<dbReference type="InterPro" id="IPR050261">
    <property type="entry name" value="FrsA_esterase"/>
</dbReference>
<sequence length="592" mass="63261">MSRRAPRFRAPLALALGAVLAAPLALTPPATAAGSYSVTPLKFTVQAGGRACTVDADLYRPTGVDRDHPAPAVLGTNGFGGSKSDGSTDTIGKAFAQRGYVSLVYSGLGFGRSGCLISLDDPDIDGAAASQLVDFLGGKRAADDGTTADFVTLDAPGDPRVGMIGGSYGGAVQLATAAVDHRLDALVPMITWNDLAYSLDPNNAVGGTGVPGVFKWQWTNGFYLIGEGQPLLQPSLDPSRINSLGCLHFVTEACRTVHTLNSGRYPADRTAELLAFAHRVSPASYLHRVETPTLLVQGQADTLFNLNEATATYRTLRSQGTPVKMIWQSWGHSGGPGAASGELDLSKGNLETSYVGRRVLAWFDRHLRKQTHVDTGPAFAYHRDWITDPDRTYATADRLPALSRTLYLSGDGTLVDHRDKVVRGSRGYTNWPFPTSHSESSLAGLLGVPDTPPRDTKGTYLDWTGAPLERPLDVVGAPRVTLRVHSPKAERTQNSGDAADKLVLFAKLYDVAPDGTRTLVRRLVAPVRVPDVTKSFTVTLPGIVHRYQTGHRLRFMIAASDDAYFGNRGIKPVTVISGPRNTGVLRLPVAGS</sequence>
<evidence type="ECO:0000256" key="2">
    <source>
        <dbReference type="ARBA" id="ARBA00022801"/>
    </source>
</evidence>
<dbReference type="SUPFAM" id="SSF53474">
    <property type="entry name" value="alpha/beta-Hydrolases"/>
    <property type="match status" value="1"/>
</dbReference>
<dbReference type="InterPro" id="IPR013736">
    <property type="entry name" value="Xaa-Pro_dipept_C"/>
</dbReference>
<gene>
    <name evidence="5" type="ORF">GCM10010383_24270</name>
</gene>
<evidence type="ECO:0000313" key="6">
    <source>
        <dbReference type="Proteomes" id="UP000617743"/>
    </source>
</evidence>
<reference evidence="6" key="1">
    <citation type="journal article" date="2019" name="Int. J. Syst. Evol. Microbiol.">
        <title>The Global Catalogue of Microorganisms (GCM) 10K type strain sequencing project: providing services to taxonomists for standard genome sequencing and annotation.</title>
        <authorList>
            <consortium name="The Broad Institute Genomics Platform"/>
            <consortium name="The Broad Institute Genome Sequencing Center for Infectious Disease"/>
            <person name="Wu L."/>
            <person name="Ma J."/>
        </authorList>
    </citation>
    <scope>NUCLEOTIDE SEQUENCE [LARGE SCALE GENOMIC DNA]</scope>
    <source>
        <strain evidence="6">JCM 4866</strain>
    </source>
</reference>
<proteinExistence type="inferred from homology"/>
<keyword evidence="3" id="KW-0732">Signal</keyword>
<dbReference type="Pfam" id="PF08530">
    <property type="entry name" value="PepX_C"/>
    <property type="match status" value="1"/>
</dbReference>
<comment type="similarity">
    <text evidence="1">Belongs to the AB hydrolase superfamily.</text>
</comment>
<dbReference type="SMART" id="SM00939">
    <property type="entry name" value="PepX_C"/>
    <property type="match status" value="1"/>
</dbReference>
<comment type="caution">
    <text evidence="5">The sequence shown here is derived from an EMBL/GenBank/DDBJ whole genome shotgun (WGS) entry which is preliminary data.</text>
</comment>
<keyword evidence="6" id="KW-1185">Reference proteome</keyword>
<dbReference type="InterPro" id="IPR005674">
    <property type="entry name" value="CocE/Ser_esterase"/>
</dbReference>
<dbReference type="Pfam" id="PF02129">
    <property type="entry name" value="Peptidase_S15"/>
    <property type="match status" value="1"/>
</dbReference>
<dbReference type="RefSeq" id="WP_190050180.1">
    <property type="nucleotide sequence ID" value="NZ_BMWC01000003.1"/>
</dbReference>
<dbReference type="PANTHER" id="PTHR22946:SF9">
    <property type="entry name" value="POLYKETIDE TRANSFERASE AF380"/>
    <property type="match status" value="1"/>
</dbReference>
<name>A0ABQ2X279_9ACTN</name>
<dbReference type="Gene3D" id="3.40.50.1820">
    <property type="entry name" value="alpha/beta hydrolase"/>
    <property type="match status" value="2"/>
</dbReference>
<dbReference type="Gene3D" id="2.60.120.260">
    <property type="entry name" value="Galactose-binding domain-like"/>
    <property type="match status" value="1"/>
</dbReference>
<protein>
    <recommendedName>
        <fullName evidence="4">Xaa-Pro dipeptidyl-peptidase C-terminal domain-containing protein</fullName>
    </recommendedName>
</protein>